<comment type="caution">
    <text evidence="1">The sequence shown here is derived from an EMBL/GenBank/DDBJ whole genome shotgun (WGS) entry which is preliminary data.</text>
</comment>
<gene>
    <name evidence="1" type="ORF">CRP01_19615</name>
</gene>
<dbReference type="OrthoDB" id="1433018at2"/>
<dbReference type="Pfam" id="PF02566">
    <property type="entry name" value="OsmC"/>
    <property type="match status" value="1"/>
</dbReference>
<dbReference type="InterPro" id="IPR015946">
    <property type="entry name" value="KH_dom-like_a/b"/>
</dbReference>
<name>A0A2D0N8B7_FLAN2</name>
<dbReference type="InterPro" id="IPR052924">
    <property type="entry name" value="OsmC/Ohr_hydroprdx_reductase"/>
</dbReference>
<dbReference type="Proteomes" id="UP000223913">
    <property type="component" value="Unassembled WGS sequence"/>
</dbReference>
<dbReference type="SUPFAM" id="SSF82784">
    <property type="entry name" value="OsmC-like"/>
    <property type="match status" value="1"/>
</dbReference>
<dbReference type="Gene3D" id="3.30.300.20">
    <property type="match status" value="1"/>
</dbReference>
<dbReference type="EMBL" id="PDUD01000024">
    <property type="protein sequence ID" value="PHN04725.1"/>
    <property type="molecule type" value="Genomic_DNA"/>
</dbReference>
<sequence length="179" mass="19478">MINTNAHSVRERQDPLRQAYRTQAELAQITDRAETSDAVQDNPFNGWVKAGNEADTPGIRFGIHRAVGGYHDAPNPGDFLCAALAACLDSTIRIIAERMKVKLEKLTVEVTADVDVRGTLMVSREVPVGFQSINCAVNIQAVAGTDPKVVQTLISTAEHCCVNMQTLRHGTQINTSVNH</sequence>
<dbReference type="AlphaFoldDB" id="A0A2D0N8B7"/>
<evidence type="ECO:0000313" key="1">
    <source>
        <dbReference type="EMBL" id="PHN04725.1"/>
    </source>
</evidence>
<dbReference type="InterPro" id="IPR003718">
    <property type="entry name" value="OsmC/Ohr_fam"/>
</dbReference>
<keyword evidence="2" id="KW-1185">Reference proteome</keyword>
<dbReference type="PANTHER" id="PTHR35368">
    <property type="entry name" value="HYDROPEROXIDE REDUCTASE"/>
    <property type="match status" value="1"/>
</dbReference>
<proteinExistence type="predicted"/>
<protein>
    <submittedName>
        <fullName evidence="1">Osmotically inducible protein OsmC</fullName>
    </submittedName>
</protein>
<dbReference type="InterPro" id="IPR036102">
    <property type="entry name" value="OsmC/Ohrsf"/>
</dbReference>
<dbReference type="PANTHER" id="PTHR35368:SF1">
    <property type="entry name" value="HYDROPEROXIDE REDUCTASE"/>
    <property type="match status" value="1"/>
</dbReference>
<dbReference type="RefSeq" id="WP_099151784.1">
    <property type="nucleotide sequence ID" value="NZ_PDUD01000024.1"/>
</dbReference>
<evidence type="ECO:0000313" key="2">
    <source>
        <dbReference type="Proteomes" id="UP000223913"/>
    </source>
</evidence>
<organism evidence="1 2">
    <name type="scientific">Flavilitoribacter nigricans (strain ATCC 23147 / DSM 23189 / NBRC 102662 / NCIMB 1420 / SS-2)</name>
    <name type="common">Lewinella nigricans</name>
    <dbReference type="NCBI Taxonomy" id="1122177"/>
    <lineage>
        <taxon>Bacteria</taxon>
        <taxon>Pseudomonadati</taxon>
        <taxon>Bacteroidota</taxon>
        <taxon>Saprospiria</taxon>
        <taxon>Saprospirales</taxon>
        <taxon>Lewinellaceae</taxon>
        <taxon>Flavilitoribacter</taxon>
    </lineage>
</organism>
<reference evidence="1 2" key="1">
    <citation type="submission" date="2017-10" db="EMBL/GenBank/DDBJ databases">
        <title>The draft genome sequence of Lewinella nigricans NBRC 102662.</title>
        <authorList>
            <person name="Wang K."/>
        </authorList>
    </citation>
    <scope>NUCLEOTIDE SEQUENCE [LARGE SCALE GENOMIC DNA]</scope>
    <source>
        <strain evidence="1 2">NBRC 102662</strain>
    </source>
</reference>
<accession>A0A2D0N8B7</accession>